<dbReference type="Proteomes" id="UP000026960">
    <property type="component" value="Chromosome 5"/>
</dbReference>
<evidence type="ECO:0000313" key="2">
    <source>
        <dbReference type="EnsemblPlants" id="OBART05G18170.1"/>
    </source>
</evidence>
<protein>
    <submittedName>
        <fullName evidence="2">Uncharacterized protein</fullName>
    </submittedName>
</protein>
<feature type="compositionally biased region" description="Polar residues" evidence="1">
    <location>
        <begin position="129"/>
        <end position="142"/>
    </location>
</feature>
<feature type="region of interest" description="Disordered" evidence="1">
    <location>
        <begin position="112"/>
        <end position="185"/>
    </location>
</feature>
<dbReference type="Gramene" id="OBART05G18170.1">
    <property type="protein sequence ID" value="OBART05G18170.1"/>
    <property type="gene ID" value="OBART05G18170"/>
</dbReference>
<keyword evidence="3" id="KW-1185">Reference proteome</keyword>
<organism evidence="2">
    <name type="scientific">Oryza barthii</name>
    <dbReference type="NCBI Taxonomy" id="65489"/>
    <lineage>
        <taxon>Eukaryota</taxon>
        <taxon>Viridiplantae</taxon>
        <taxon>Streptophyta</taxon>
        <taxon>Embryophyta</taxon>
        <taxon>Tracheophyta</taxon>
        <taxon>Spermatophyta</taxon>
        <taxon>Magnoliopsida</taxon>
        <taxon>Liliopsida</taxon>
        <taxon>Poales</taxon>
        <taxon>Poaceae</taxon>
        <taxon>BOP clade</taxon>
        <taxon>Oryzoideae</taxon>
        <taxon>Oryzeae</taxon>
        <taxon>Oryzinae</taxon>
        <taxon>Oryza</taxon>
    </lineage>
</organism>
<dbReference type="PaxDb" id="65489-OBART05G18170.1"/>
<dbReference type="EnsemblPlants" id="OBART05G18170.1">
    <property type="protein sequence ID" value="OBART05G18170.1"/>
    <property type="gene ID" value="OBART05G18170"/>
</dbReference>
<evidence type="ECO:0000313" key="3">
    <source>
        <dbReference type="Proteomes" id="UP000026960"/>
    </source>
</evidence>
<dbReference type="AlphaFoldDB" id="A0A0D3G875"/>
<proteinExistence type="predicted"/>
<reference evidence="2" key="1">
    <citation type="journal article" date="2009" name="Rice">
        <title>De Novo Next Generation Sequencing of Plant Genomes.</title>
        <authorList>
            <person name="Rounsley S."/>
            <person name="Marri P.R."/>
            <person name="Yu Y."/>
            <person name="He R."/>
            <person name="Sisneros N."/>
            <person name="Goicoechea J.L."/>
            <person name="Lee S.J."/>
            <person name="Angelova A."/>
            <person name="Kudrna D."/>
            <person name="Luo M."/>
            <person name="Affourtit J."/>
            <person name="Desany B."/>
            <person name="Knight J."/>
            <person name="Niazi F."/>
            <person name="Egholm M."/>
            <person name="Wing R.A."/>
        </authorList>
    </citation>
    <scope>NUCLEOTIDE SEQUENCE [LARGE SCALE GENOMIC DNA]</scope>
    <source>
        <strain evidence="2">cv. IRGC 105608</strain>
    </source>
</reference>
<reference evidence="2" key="2">
    <citation type="submission" date="2015-03" db="UniProtKB">
        <authorList>
            <consortium name="EnsemblPlants"/>
        </authorList>
    </citation>
    <scope>IDENTIFICATION</scope>
</reference>
<accession>A0A0D3G875</accession>
<evidence type="ECO:0000256" key="1">
    <source>
        <dbReference type="SAM" id="MobiDB-lite"/>
    </source>
</evidence>
<sequence>MEAADGQCKRGSGDGLRAVGDDGWHAAAARQLAAPRQIPLRVACPLRRGGKDGDGGWRAVAEVFWSRRRRPFGLRWPKRRQRILGKETAGLGGGGIVRSGVWQKCLRVRAEDFSGGDGGPRGSDRTETRFSSTTAAEVSNNGPWGGDELGVQEGEEDPEDGGGPRGDRGLGIQQRGNGSCRPAFG</sequence>
<name>A0A0D3G875_9ORYZ</name>
<dbReference type="HOGENOM" id="CLU_1463416_0_0_1"/>